<evidence type="ECO:0000256" key="12">
    <source>
        <dbReference type="RuleBase" id="RU362012"/>
    </source>
</evidence>
<keyword evidence="8 12" id="KW-0663">Pyridoxal phosphate</keyword>
<dbReference type="CDD" id="cd04906">
    <property type="entry name" value="ACT_ThrD-I_1"/>
    <property type="match status" value="1"/>
</dbReference>
<proteinExistence type="inferred from homology"/>
<accession>A0A5N0TG32</accession>
<protein>
    <recommendedName>
        <fullName evidence="12">L-threonine dehydratase</fullName>
        <ecNumber evidence="12">4.3.1.19</ecNumber>
    </recommendedName>
    <alternativeName>
        <fullName evidence="12">Threonine deaminase</fullName>
    </alternativeName>
</protein>
<dbReference type="NCBIfam" id="NF006674">
    <property type="entry name" value="PRK09224.1"/>
    <property type="match status" value="1"/>
</dbReference>
<evidence type="ECO:0000256" key="2">
    <source>
        <dbReference type="ARBA" id="ARBA00001933"/>
    </source>
</evidence>
<dbReference type="GO" id="GO:0009097">
    <property type="term" value="P:isoleucine biosynthetic process"/>
    <property type="evidence" value="ECO:0007669"/>
    <property type="project" value="UniProtKB-UniRule"/>
</dbReference>
<dbReference type="PANTHER" id="PTHR48078">
    <property type="entry name" value="THREONINE DEHYDRATASE, MITOCHONDRIAL-RELATED"/>
    <property type="match status" value="1"/>
</dbReference>
<comment type="similarity">
    <text evidence="4 12">Belongs to the serine/threonine dehydratase family.</text>
</comment>
<dbReference type="GO" id="GO:0006565">
    <property type="term" value="P:L-serine catabolic process"/>
    <property type="evidence" value="ECO:0007669"/>
    <property type="project" value="TreeGrafter"/>
</dbReference>
<dbReference type="GO" id="GO:0003941">
    <property type="term" value="F:L-serine ammonia-lyase activity"/>
    <property type="evidence" value="ECO:0007669"/>
    <property type="project" value="TreeGrafter"/>
</dbReference>
<keyword evidence="5 12" id="KW-0028">Amino-acid biosynthesis</keyword>
<dbReference type="FunFam" id="3.40.50.1100:FF:000005">
    <property type="entry name" value="Threonine dehydratase catabolic"/>
    <property type="match status" value="1"/>
</dbReference>
<dbReference type="EC" id="4.3.1.19" evidence="12"/>
<evidence type="ECO:0000259" key="13">
    <source>
        <dbReference type="PROSITE" id="PS51672"/>
    </source>
</evidence>
<dbReference type="InterPro" id="IPR001926">
    <property type="entry name" value="TrpB-like_PALP"/>
</dbReference>
<organism evidence="14 15">
    <name type="scientific">Marinihelvus fidelis</name>
    <dbReference type="NCBI Taxonomy" id="2613842"/>
    <lineage>
        <taxon>Bacteria</taxon>
        <taxon>Pseudomonadati</taxon>
        <taxon>Pseudomonadota</taxon>
        <taxon>Gammaproteobacteria</taxon>
        <taxon>Chromatiales</taxon>
        <taxon>Wenzhouxiangellaceae</taxon>
        <taxon>Marinihelvus</taxon>
    </lineage>
</organism>
<dbReference type="PROSITE" id="PS00165">
    <property type="entry name" value="DEHYDRATASE_SER_THR"/>
    <property type="match status" value="1"/>
</dbReference>
<name>A0A5N0TG32_9GAMM</name>
<dbReference type="CDD" id="cd01562">
    <property type="entry name" value="Thr-dehyd"/>
    <property type="match status" value="1"/>
</dbReference>
<dbReference type="UniPathway" id="UPA00047">
    <property type="reaction ID" value="UER00054"/>
</dbReference>
<evidence type="ECO:0000256" key="3">
    <source>
        <dbReference type="ARBA" id="ARBA00004810"/>
    </source>
</evidence>
<keyword evidence="9 12" id="KW-0456">Lyase</keyword>
<evidence type="ECO:0000313" key="15">
    <source>
        <dbReference type="Proteomes" id="UP000325372"/>
    </source>
</evidence>
<dbReference type="InterPro" id="IPR050147">
    <property type="entry name" value="Ser/Thr_Dehydratase"/>
</dbReference>
<comment type="catalytic activity">
    <reaction evidence="1 12">
        <text>L-threonine = 2-oxobutanoate + NH4(+)</text>
        <dbReference type="Rhea" id="RHEA:22108"/>
        <dbReference type="ChEBI" id="CHEBI:16763"/>
        <dbReference type="ChEBI" id="CHEBI:28938"/>
        <dbReference type="ChEBI" id="CHEBI:57926"/>
        <dbReference type="EC" id="4.3.1.19"/>
    </reaction>
</comment>
<dbReference type="Pfam" id="PF00291">
    <property type="entry name" value="PALP"/>
    <property type="match status" value="1"/>
</dbReference>
<evidence type="ECO:0000313" key="14">
    <source>
        <dbReference type="EMBL" id="KAA9134002.1"/>
    </source>
</evidence>
<feature type="domain" description="ACT-like" evidence="13">
    <location>
        <begin position="432"/>
        <end position="503"/>
    </location>
</feature>
<evidence type="ECO:0000256" key="1">
    <source>
        <dbReference type="ARBA" id="ARBA00001274"/>
    </source>
</evidence>
<dbReference type="InterPro" id="IPR036052">
    <property type="entry name" value="TrpB-like_PALP_sf"/>
</dbReference>
<sequence length="527" mass="56122">MSEGLAAEFLQRALRAQVYDVAKRTPLEKAPKLSARIGVPLLLKREDLQPTFAFKLRGAYNCLHQLPAEQRANGVVAASAGNHAQGVALAARELGIAARIYMPRTTPEIKVRAVEALGAEIVQAGDDYDATCAAAMADVEKSGAYFVHPFNDPDVIAGQGTIGIEIGQQMAKPPAVVFIPVGGGGMAAGVAATVKAIYPNTKVIGVEPEDAASMKAAIEAGKPVDIGATGMFADGVAVRIVGSRSYAMCAELLDEVITVSVDEVCAAVRSVFEEVRAVPEPAGALAVAGAIAWAARHPEATAADAADQRAWVAIVSGANVNFDRLGHVVERCALGDGNEALLAVTIPERPGSFLEFCRTLGDCSVSEFNYRNNGTPDARVFVGVRLRESEATLEDRLGERGYEVIDLSRNEVAKLHLRHLVGGCLPTGERERLYRFEFPERPGALLEFLTVLAGRWSISLFHYRNHAAAHGRVLAGFLVPEADEDRFHAFLDETGYHYTDETDNPACQAFLSAAPVAVAKPRVSVAG</sequence>
<keyword evidence="6 12" id="KW-0412">Isoleucine biosynthesis</keyword>
<evidence type="ECO:0000256" key="10">
    <source>
        <dbReference type="ARBA" id="ARBA00023304"/>
    </source>
</evidence>
<dbReference type="Gene3D" id="3.40.50.1100">
    <property type="match status" value="2"/>
</dbReference>
<evidence type="ECO:0000256" key="8">
    <source>
        <dbReference type="ARBA" id="ARBA00022898"/>
    </source>
</evidence>
<evidence type="ECO:0000256" key="11">
    <source>
        <dbReference type="ARBA" id="ARBA00025527"/>
    </source>
</evidence>
<dbReference type="Proteomes" id="UP000325372">
    <property type="component" value="Unassembled WGS sequence"/>
</dbReference>
<evidence type="ECO:0000256" key="5">
    <source>
        <dbReference type="ARBA" id="ARBA00022605"/>
    </source>
</evidence>
<keyword evidence="10 12" id="KW-0100">Branched-chain amino acid biosynthesis</keyword>
<evidence type="ECO:0000256" key="6">
    <source>
        <dbReference type="ARBA" id="ARBA00022624"/>
    </source>
</evidence>
<gene>
    <name evidence="12 14" type="primary">ilvA</name>
    <name evidence="14" type="ORF">F3N42_00155</name>
</gene>
<dbReference type="PANTHER" id="PTHR48078:SF11">
    <property type="entry name" value="THREONINE DEHYDRATASE, MITOCHONDRIAL"/>
    <property type="match status" value="1"/>
</dbReference>
<dbReference type="GO" id="GO:0006567">
    <property type="term" value="P:L-threonine catabolic process"/>
    <property type="evidence" value="ECO:0007669"/>
    <property type="project" value="TreeGrafter"/>
</dbReference>
<dbReference type="GO" id="GO:0004794">
    <property type="term" value="F:threonine deaminase activity"/>
    <property type="evidence" value="ECO:0007669"/>
    <property type="project" value="UniProtKB-UniRule"/>
</dbReference>
<comment type="pathway">
    <text evidence="3 12">Amino-acid biosynthesis; L-isoleucine biosynthesis; 2-oxobutanoate from L-threonine: step 1/1.</text>
</comment>
<dbReference type="Gene3D" id="3.40.1020.10">
    <property type="entry name" value="Biosynthetic Threonine Deaminase, Domain 3"/>
    <property type="match status" value="1"/>
</dbReference>
<reference evidence="14 15" key="1">
    <citation type="submission" date="2019-09" db="EMBL/GenBank/DDBJ databases">
        <title>Wenzhouxiangella sp. Genome sequencing and assembly.</title>
        <authorList>
            <person name="Zhang R."/>
        </authorList>
    </citation>
    <scope>NUCLEOTIDE SEQUENCE [LARGE SCALE GENOMIC DNA]</scope>
    <source>
        <strain evidence="14 15">W260</strain>
    </source>
</reference>
<comment type="subunit">
    <text evidence="12">Homotetramer.</text>
</comment>
<dbReference type="InterPro" id="IPR038110">
    <property type="entry name" value="TD_ACT-like_sf"/>
</dbReference>
<comment type="caution">
    <text evidence="14">The sequence shown here is derived from an EMBL/GenBank/DDBJ whole genome shotgun (WGS) entry which is preliminary data.</text>
</comment>
<dbReference type="SUPFAM" id="SSF53686">
    <property type="entry name" value="Tryptophan synthase beta subunit-like PLP-dependent enzymes"/>
    <property type="match status" value="1"/>
</dbReference>
<comment type="function">
    <text evidence="11 12">Catalyzes the anaerobic formation of alpha-ketobutyrate and ammonia from threonine in a two-step reaction. The first step involved a dehydration of threonine and a production of enamine intermediates (aminocrotonate), which tautomerizes to its imine form (iminobutyrate). Both intermediates are unstable and short-lived. The second step is the nonenzymatic hydrolysis of the enamine/imine intermediates to form 2-ketobutyrate and free ammonia. In the low water environment of the cell, the second step is accelerated by RidA.</text>
</comment>
<dbReference type="EMBL" id="VYXP01000001">
    <property type="protein sequence ID" value="KAA9134002.1"/>
    <property type="molecule type" value="Genomic_DNA"/>
</dbReference>
<dbReference type="CDD" id="cd04907">
    <property type="entry name" value="ACT_ThrD-I_2"/>
    <property type="match status" value="1"/>
</dbReference>
<evidence type="ECO:0000256" key="7">
    <source>
        <dbReference type="ARBA" id="ARBA00022737"/>
    </source>
</evidence>
<dbReference type="PROSITE" id="PS51672">
    <property type="entry name" value="ACT_LIKE"/>
    <property type="match status" value="2"/>
</dbReference>
<comment type="cofactor">
    <cofactor evidence="2 12">
        <name>pyridoxal 5'-phosphate</name>
        <dbReference type="ChEBI" id="CHEBI:597326"/>
    </cofactor>
</comment>
<keyword evidence="7" id="KW-0677">Repeat</keyword>
<dbReference type="SUPFAM" id="SSF55021">
    <property type="entry name" value="ACT-like"/>
    <property type="match status" value="2"/>
</dbReference>
<dbReference type="RefSeq" id="WP_150862352.1">
    <property type="nucleotide sequence ID" value="NZ_VYXP01000001.1"/>
</dbReference>
<dbReference type="GO" id="GO:0030170">
    <property type="term" value="F:pyridoxal phosphate binding"/>
    <property type="evidence" value="ECO:0007669"/>
    <property type="project" value="InterPro"/>
</dbReference>
<evidence type="ECO:0000256" key="9">
    <source>
        <dbReference type="ARBA" id="ARBA00023239"/>
    </source>
</evidence>
<dbReference type="InterPro" id="IPR001721">
    <property type="entry name" value="TD_ACT-like"/>
</dbReference>
<dbReference type="AlphaFoldDB" id="A0A5N0TG32"/>
<dbReference type="InterPro" id="IPR000634">
    <property type="entry name" value="Ser/Thr_deHydtase_PyrdxlP-BS"/>
</dbReference>
<dbReference type="InterPro" id="IPR005787">
    <property type="entry name" value="Thr_deHydtase_biosynth"/>
</dbReference>
<keyword evidence="15" id="KW-1185">Reference proteome</keyword>
<feature type="domain" description="ACT-like" evidence="13">
    <location>
        <begin position="340"/>
        <end position="409"/>
    </location>
</feature>
<dbReference type="InterPro" id="IPR045865">
    <property type="entry name" value="ACT-like_dom_sf"/>
</dbReference>
<evidence type="ECO:0000256" key="4">
    <source>
        <dbReference type="ARBA" id="ARBA00010869"/>
    </source>
</evidence>
<dbReference type="NCBIfam" id="TIGR01124">
    <property type="entry name" value="ilvA_2Cterm"/>
    <property type="match status" value="1"/>
</dbReference>
<dbReference type="Pfam" id="PF00585">
    <property type="entry name" value="Thr_dehydrat_C"/>
    <property type="match status" value="2"/>
</dbReference>